<evidence type="ECO:0000313" key="1">
    <source>
        <dbReference type="EMBL" id="RSL51269.1"/>
    </source>
</evidence>
<organism evidence="1 2">
    <name type="scientific">Fusarium duplospermum</name>
    <dbReference type="NCBI Taxonomy" id="1325734"/>
    <lineage>
        <taxon>Eukaryota</taxon>
        <taxon>Fungi</taxon>
        <taxon>Dikarya</taxon>
        <taxon>Ascomycota</taxon>
        <taxon>Pezizomycotina</taxon>
        <taxon>Sordariomycetes</taxon>
        <taxon>Hypocreomycetidae</taxon>
        <taxon>Hypocreales</taxon>
        <taxon>Nectriaceae</taxon>
        <taxon>Fusarium</taxon>
        <taxon>Fusarium solani species complex</taxon>
    </lineage>
</organism>
<dbReference type="EMBL" id="NKCI01000151">
    <property type="protein sequence ID" value="RSL51269.1"/>
    <property type="molecule type" value="Genomic_DNA"/>
</dbReference>
<sequence>MEAIDDSELWMSGEEDEYEDEYEQRGEMKGDPTFFTLEMSVEGQPGGFHVRNGLDRKQRPAVSSFGSGSKKKPAFWVSCTARAIVHGTLDDKSKTKATLLVYDFSFFSYRKTRIKDATICFEFEKAAENRGSQFKGPKVVKVAPYGKHVMMQTTETVMRKVVLETGVSGGVVATANTKGGTEMSVEKTTTHAAEITGDNPCDDWGNYFMSNWYLDENKSQKNGIVSHLRTCVLLTRDSDEAGLASLIMHCGHVARQHVESKKLGGENRFQGLREALRKRQNMHTAFTNIDVPDWNKKKTDDKKLDELVKLVEELCYKIPR</sequence>
<keyword evidence="2" id="KW-1185">Reference proteome</keyword>
<dbReference type="Proteomes" id="UP000288168">
    <property type="component" value="Unassembled WGS sequence"/>
</dbReference>
<proteinExistence type="predicted"/>
<accession>A0A428PE26</accession>
<dbReference type="OrthoDB" id="5030973at2759"/>
<dbReference type="AlphaFoldDB" id="A0A428PE26"/>
<reference evidence="1 2" key="1">
    <citation type="submission" date="2017-06" db="EMBL/GenBank/DDBJ databases">
        <title>Comparative genomic analysis of Ambrosia Fusariam Clade fungi.</title>
        <authorList>
            <person name="Stajich J.E."/>
            <person name="Carrillo J."/>
            <person name="Kijimoto T."/>
            <person name="Eskalen A."/>
            <person name="O'Donnell K."/>
            <person name="Kasson M."/>
        </authorList>
    </citation>
    <scope>NUCLEOTIDE SEQUENCE [LARGE SCALE GENOMIC DNA]</scope>
    <source>
        <strain evidence="1 2">NRRL62584</strain>
    </source>
</reference>
<comment type="caution">
    <text evidence="1">The sequence shown here is derived from an EMBL/GenBank/DDBJ whole genome shotgun (WGS) entry which is preliminary data.</text>
</comment>
<protein>
    <submittedName>
        <fullName evidence="1">Uncharacterized protein</fullName>
    </submittedName>
</protein>
<evidence type="ECO:0000313" key="2">
    <source>
        <dbReference type="Proteomes" id="UP000288168"/>
    </source>
</evidence>
<gene>
    <name evidence="1" type="ORF">CEP54_011476</name>
</gene>
<name>A0A428PE26_9HYPO</name>
<dbReference type="STRING" id="1325734.A0A428PE26"/>